<evidence type="ECO:0000313" key="1">
    <source>
        <dbReference type="EMBL" id="KAH9584566.1"/>
    </source>
</evidence>
<reference evidence="1" key="2">
    <citation type="journal article" date="2019" name="Gigascience">
        <title>High-quality Schistosoma haematobium genome achieved by single-molecule and long-range sequencing.</title>
        <authorList>
            <person name="Stroehlein A.J."/>
            <person name="Korhonen P.K."/>
            <person name="Chong T.M."/>
            <person name="Lim Y.L."/>
            <person name="Chan K.G."/>
            <person name="Webster B."/>
            <person name="Rollinson D."/>
            <person name="Brindley P.J."/>
            <person name="Gasser R.B."/>
            <person name="Young N.D."/>
        </authorList>
    </citation>
    <scope>NUCLEOTIDE SEQUENCE</scope>
</reference>
<comment type="caution">
    <text evidence="1">The sequence shown here is derived from an EMBL/GenBank/DDBJ whole genome shotgun (WGS) entry which is preliminary data.</text>
</comment>
<name>A0A922IPZ7_SCHHA</name>
<dbReference type="GeneID" id="75577494"/>
<dbReference type="AlphaFoldDB" id="A0A922IPZ7"/>
<proteinExistence type="predicted"/>
<keyword evidence="2" id="KW-1185">Reference proteome</keyword>
<evidence type="ECO:0000313" key="2">
    <source>
        <dbReference type="Proteomes" id="UP000471633"/>
    </source>
</evidence>
<reference evidence="1" key="4">
    <citation type="journal article" date="2022" name="PLoS Pathog.">
        <title>Chromosome-level genome of Schistosoma haematobium underpins genome-wide explorations of molecular variation.</title>
        <authorList>
            <person name="Stroehlein A.J."/>
            <person name="Korhonen P.K."/>
            <person name="Lee V.V."/>
            <person name="Ralph S.A."/>
            <person name="Mentink-Kane M."/>
            <person name="You H."/>
            <person name="McManus D.P."/>
            <person name="Tchuente L.T."/>
            <person name="Stothard J.R."/>
            <person name="Kaur P."/>
            <person name="Dudchenko O."/>
            <person name="Aiden E.L."/>
            <person name="Yang B."/>
            <person name="Yang H."/>
            <person name="Emery A.M."/>
            <person name="Webster B.L."/>
            <person name="Brindley P.J."/>
            <person name="Rollinson D."/>
            <person name="Chang B.C.H."/>
            <person name="Gasser R.B."/>
            <person name="Young N.D."/>
        </authorList>
    </citation>
    <scope>NUCLEOTIDE SEQUENCE</scope>
</reference>
<dbReference type="RefSeq" id="XP_051067380.1">
    <property type="nucleotide sequence ID" value="XM_051214229.1"/>
</dbReference>
<gene>
    <name evidence="1" type="ORF">MS3_00006122</name>
</gene>
<dbReference type="Proteomes" id="UP000471633">
    <property type="component" value="Unassembled WGS sequence"/>
</dbReference>
<reference evidence="1" key="1">
    <citation type="journal article" date="2012" name="Nat. Genet.">
        <title>Whole-genome sequence of Schistosoma haematobium.</title>
        <authorList>
            <person name="Young N.D."/>
            <person name="Jex A.R."/>
            <person name="Li B."/>
            <person name="Liu S."/>
            <person name="Yang L."/>
            <person name="Xiong Z."/>
            <person name="Li Y."/>
            <person name="Cantacessi C."/>
            <person name="Hall R.S."/>
            <person name="Xu X."/>
            <person name="Chen F."/>
            <person name="Wu X."/>
            <person name="Zerlotini A."/>
            <person name="Oliveira G."/>
            <person name="Hofmann A."/>
            <person name="Zhang G."/>
            <person name="Fang X."/>
            <person name="Kang Y."/>
            <person name="Campbell B.E."/>
            <person name="Loukas A."/>
            <person name="Ranganathan S."/>
            <person name="Rollinson D."/>
            <person name="Rinaldi G."/>
            <person name="Brindley P.J."/>
            <person name="Yang H."/>
            <person name="Wang J."/>
            <person name="Wang J."/>
            <person name="Gasser R.B."/>
        </authorList>
    </citation>
    <scope>NUCLEOTIDE SEQUENCE</scope>
</reference>
<sequence>MNVEKYLTDNCCPHKFIDKYKNPKGNKTEMTTAIEKPISINLNFRSDDVANTIGRRLNIALARTYPAIELLILYKTTCSITQSKVDKHSFHVTDNCIHKFACT</sequence>
<dbReference type="KEGG" id="shx:MS3_00006122"/>
<reference evidence="1" key="3">
    <citation type="submission" date="2021-06" db="EMBL/GenBank/DDBJ databases">
        <title>Chromosome-level genome assembly for S. haematobium.</title>
        <authorList>
            <person name="Stroehlein A.J."/>
        </authorList>
    </citation>
    <scope>NUCLEOTIDE SEQUENCE</scope>
</reference>
<accession>A0A922IPZ7</accession>
<organism evidence="1 2">
    <name type="scientific">Schistosoma haematobium</name>
    <name type="common">Blood fluke</name>
    <dbReference type="NCBI Taxonomy" id="6185"/>
    <lineage>
        <taxon>Eukaryota</taxon>
        <taxon>Metazoa</taxon>
        <taxon>Spiralia</taxon>
        <taxon>Lophotrochozoa</taxon>
        <taxon>Platyhelminthes</taxon>
        <taxon>Trematoda</taxon>
        <taxon>Digenea</taxon>
        <taxon>Strigeidida</taxon>
        <taxon>Schistosomatoidea</taxon>
        <taxon>Schistosomatidae</taxon>
        <taxon>Schistosoma</taxon>
    </lineage>
</organism>
<protein>
    <submittedName>
        <fullName evidence="1">Uncharacterized protein</fullName>
    </submittedName>
</protein>
<dbReference type="CTD" id="75577494"/>
<dbReference type="EMBL" id="AMPZ03000004">
    <property type="protein sequence ID" value="KAH9584566.1"/>
    <property type="molecule type" value="Genomic_DNA"/>
</dbReference>